<evidence type="ECO:0000313" key="2">
    <source>
        <dbReference type="Proteomes" id="UP000325211"/>
    </source>
</evidence>
<dbReference type="InterPro" id="IPR011989">
    <property type="entry name" value="ARM-like"/>
</dbReference>
<name>A0A5P2DBW0_STRVZ</name>
<organism evidence="1 2">
    <name type="scientific">Streptomyces venezuelae</name>
    <dbReference type="NCBI Taxonomy" id="54571"/>
    <lineage>
        <taxon>Bacteria</taxon>
        <taxon>Bacillati</taxon>
        <taxon>Actinomycetota</taxon>
        <taxon>Actinomycetes</taxon>
        <taxon>Kitasatosporales</taxon>
        <taxon>Streptomycetaceae</taxon>
        <taxon>Streptomyces</taxon>
    </lineage>
</organism>
<dbReference type="Gene3D" id="1.25.10.10">
    <property type="entry name" value="Leucine-rich Repeat Variant"/>
    <property type="match status" value="1"/>
</dbReference>
<evidence type="ECO:0008006" key="3">
    <source>
        <dbReference type="Google" id="ProtNLM"/>
    </source>
</evidence>
<dbReference type="EMBL" id="CP029190">
    <property type="protein sequence ID" value="QES52010.1"/>
    <property type="molecule type" value="Genomic_DNA"/>
</dbReference>
<dbReference type="SUPFAM" id="SSF48371">
    <property type="entry name" value="ARM repeat"/>
    <property type="match status" value="1"/>
</dbReference>
<dbReference type="RefSeq" id="WP_150211744.1">
    <property type="nucleotide sequence ID" value="NZ_CP029190.1"/>
</dbReference>
<sequence length="342" mass="36734">MGDWRTDPAFAMCRALADGADLASFAGGAFDVRALVAGIRPETQRGFPLDAVPWGNFPHGDDAREAVHQLYTGDSPARHATGVLGGLCANDSRAAAALAVPFLIPIATDTHHPHRADALGALSAPARARHFGVASREELLLHRTDPRRHAQDDYDDYGVEVTGYPAGWSVAAARAAITAEIPTLLPLLDDPDRTIRIDAAYALATAADPDQVRTAFATRLATERDALVRAALLLAAAETTRAHTHPPTVSWIRGRWQDRTQAPEVRMAAAIGWLCLTDEPAPESLHHTFDALATVQLAHAMDALPWMTAAAGSGEPGLLRCVRRMLHPEEPEPDDDPWAVLL</sequence>
<protein>
    <recommendedName>
        <fullName evidence="3">HEAT repeat domain-containing protein</fullName>
    </recommendedName>
</protein>
<dbReference type="AlphaFoldDB" id="A0A5P2DBW0"/>
<reference evidence="1 2" key="1">
    <citation type="submission" date="2018-05" db="EMBL/GenBank/DDBJ databases">
        <title>Streptomyces venezuelae.</title>
        <authorList>
            <person name="Kim W."/>
            <person name="Lee N."/>
            <person name="Cho B.-K."/>
        </authorList>
    </citation>
    <scope>NUCLEOTIDE SEQUENCE [LARGE SCALE GENOMIC DNA]</scope>
    <source>
        <strain evidence="1 2">ATCC 21782</strain>
    </source>
</reference>
<evidence type="ECO:0000313" key="1">
    <source>
        <dbReference type="EMBL" id="QES52010.1"/>
    </source>
</evidence>
<dbReference type="InterPro" id="IPR016024">
    <property type="entry name" value="ARM-type_fold"/>
</dbReference>
<dbReference type="Proteomes" id="UP000325211">
    <property type="component" value="Chromosome"/>
</dbReference>
<dbReference type="OrthoDB" id="4104970at2"/>
<proteinExistence type="predicted"/>
<accession>A0A5P2DBW0</accession>
<gene>
    <name evidence="1" type="ORF">DEJ50_33505</name>
</gene>